<evidence type="ECO:0000256" key="5">
    <source>
        <dbReference type="ARBA" id="ARBA00022825"/>
    </source>
</evidence>
<feature type="active site" description="Charge relay system" evidence="6">
    <location>
        <position position="377"/>
    </location>
</feature>
<keyword evidence="5 6" id="KW-0720">Serine protease</keyword>
<dbReference type="InterPro" id="IPR015500">
    <property type="entry name" value="Peptidase_S8_subtilisin-rel"/>
</dbReference>
<dbReference type="EMBL" id="CP049057">
    <property type="protein sequence ID" value="QIE58522.1"/>
    <property type="molecule type" value="Genomic_DNA"/>
</dbReference>
<feature type="active site" description="Charge relay system" evidence="6">
    <location>
        <position position="203"/>
    </location>
</feature>
<dbReference type="Pfam" id="PF18962">
    <property type="entry name" value="Por_Secre_tail"/>
    <property type="match status" value="1"/>
</dbReference>
<dbReference type="PROSITE" id="PS51892">
    <property type="entry name" value="SUBTILASE"/>
    <property type="match status" value="1"/>
</dbReference>
<name>A0A6G6GIZ9_9FLAO</name>
<keyword evidence="4 6" id="KW-0378">Hydrolase</keyword>
<dbReference type="PANTHER" id="PTHR43399:SF4">
    <property type="entry name" value="CELL WALL-ASSOCIATED PROTEASE"/>
    <property type="match status" value="1"/>
</dbReference>
<dbReference type="InterPro" id="IPR000209">
    <property type="entry name" value="Peptidase_S8/S53_dom"/>
</dbReference>
<evidence type="ECO:0000256" key="1">
    <source>
        <dbReference type="ARBA" id="ARBA00011073"/>
    </source>
</evidence>
<dbReference type="GO" id="GO:0006508">
    <property type="term" value="P:proteolysis"/>
    <property type="evidence" value="ECO:0007669"/>
    <property type="project" value="UniProtKB-KW"/>
</dbReference>
<dbReference type="NCBIfam" id="TIGR04183">
    <property type="entry name" value="Por_Secre_tail"/>
    <property type="match status" value="1"/>
</dbReference>
<evidence type="ECO:0000256" key="6">
    <source>
        <dbReference type="PROSITE-ProRule" id="PRU01240"/>
    </source>
</evidence>
<keyword evidence="2 6" id="KW-0645">Protease</keyword>
<feature type="domain" description="Peptidase S8/S53" evidence="8">
    <location>
        <begin position="144"/>
        <end position="393"/>
    </location>
</feature>
<proteinExistence type="inferred from homology"/>
<dbReference type="InterPro" id="IPR051048">
    <property type="entry name" value="Peptidase_S8/S53_subtilisin"/>
</dbReference>
<dbReference type="PROSITE" id="PS00138">
    <property type="entry name" value="SUBTILASE_SER"/>
    <property type="match status" value="1"/>
</dbReference>
<evidence type="ECO:0000313" key="11">
    <source>
        <dbReference type="Proteomes" id="UP000505306"/>
    </source>
</evidence>
<dbReference type="InterPro" id="IPR023828">
    <property type="entry name" value="Peptidase_S8_Ser-AS"/>
</dbReference>
<dbReference type="RefSeq" id="WP_164678529.1">
    <property type="nucleotide sequence ID" value="NZ_CP049057.1"/>
</dbReference>
<dbReference type="PRINTS" id="PR00723">
    <property type="entry name" value="SUBTILISIN"/>
</dbReference>
<feature type="domain" description="Secretion system C-terminal sorting" evidence="9">
    <location>
        <begin position="467"/>
        <end position="530"/>
    </location>
</feature>
<dbReference type="Gene3D" id="3.40.50.200">
    <property type="entry name" value="Peptidase S8/S53 domain"/>
    <property type="match status" value="1"/>
</dbReference>
<evidence type="ECO:0000256" key="7">
    <source>
        <dbReference type="SAM" id="SignalP"/>
    </source>
</evidence>
<sequence length="540" mass="58132">MIKKLFFTFAVLATTLSTAQEANYVENQILVQLAQNTEATILMQEVSEVNIIETRLVSRPLNIWLLKLEPSELDENEAITALYRNSNVLIAQKNHTVRSRATEPNDVGFDNQWQYKQASDGDIDADEAWDITTGGTTMNDNVIVAAALDDGIDLNHEDFENNLWTNEAEIPDNGIDDDGNGYIDDYQGWSIVTNDDNISGGGHGTPVAGIIGAKGNNEIGVSGVNWDVKVMVIKNNFNTNEARVIEAYSYALEARMLYNSTNGAEGAFVVSTNASWGVDFGDPNDAPLWCGLYDTLGENGILSCGATINGNFNVDDVGDLPTACPSEYLITVTNMDITDMKVTSAGYGLKTIDLGAHGAGAYTTSAGNSYGGFGGTSGATPHVTGAIALLYSAPCQSFADLAISNPSQAAKNVRDYIFEGVDPNPSLEGITTTGGRLNLNNALLGLMDDCETLSIQGFQGDDKLVVLYPNPAQDLVSIKHESNKTIERITVYSLDGKQVQHQPSLTNNTINVSKLAAGMYVIKVVFEGDVTIYNNTLIKR</sequence>
<dbReference type="PROSITE" id="PS00137">
    <property type="entry name" value="SUBTILASE_HIS"/>
    <property type="match status" value="1"/>
</dbReference>
<keyword evidence="11" id="KW-1185">Reference proteome</keyword>
<dbReference type="Proteomes" id="UP000505306">
    <property type="component" value="Chromosome"/>
</dbReference>
<accession>A0A6G6GIZ9</accession>
<evidence type="ECO:0000256" key="2">
    <source>
        <dbReference type="ARBA" id="ARBA00022670"/>
    </source>
</evidence>
<gene>
    <name evidence="10" type="ORF">G5B37_02800</name>
</gene>
<dbReference type="InterPro" id="IPR022398">
    <property type="entry name" value="Peptidase_S8_His-AS"/>
</dbReference>
<dbReference type="GO" id="GO:0004252">
    <property type="term" value="F:serine-type endopeptidase activity"/>
    <property type="evidence" value="ECO:0007669"/>
    <property type="project" value="UniProtKB-UniRule"/>
</dbReference>
<dbReference type="SUPFAM" id="SSF52743">
    <property type="entry name" value="Subtilisin-like"/>
    <property type="match status" value="1"/>
</dbReference>
<dbReference type="AlphaFoldDB" id="A0A6G6GIZ9"/>
<evidence type="ECO:0000313" key="10">
    <source>
        <dbReference type="EMBL" id="QIE58522.1"/>
    </source>
</evidence>
<evidence type="ECO:0000256" key="4">
    <source>
        <dbReference type="ARBA" id="ARBA00022801"/>
    </source>
</evidence>
<feature type="active site" description="Charge relay system" evidence="6">
    <location>
        <position position="149"/>
    </location>
</feature>
<dbReference type="KEGG" id="mgel:G5B37_02800"/>
<dbReference type="PANTHER" id="PTHR43399">
    <property type="entry name" value="SUBTILISIN-RELATED"/>
    <property type="match status" value="1"/>
</dbReference>
<reference evidence="10 11" key="1">
    <citation type="submission" date="2020-02" db="EMBL/GenBank/DDBJ databases">
        <title>Complete genome sequence of Flavobacteriaceae bacterium.</title>
        <authorList>
            <person name="Kim S.-J."/>
            <person name="Kim Y.-S."/>
            <person name="Kim K.-H."/>
        </authorList>
    </citation>
    <scope>NUCLEOTIDE SEQUENCE [LARGE SCALE GENOMIC DNA]</scope>
    <source>
        <strain evidence="10 11">RR4-40</strain>
    </source>
</reference>
<dbReference type="InterPro" id="IPR026444">
    <property type="entry name" value="Secre_tail"/>
</dbReference>
<comment type="similarity">
    <text evidence="1 6">Belongs to the peptidase S8 family.</text>
</comment>
<keyword evidence="3 7" id="KW-0732">Signal</keyword>
<feature type="signal peptide" evidence="7">
    <location>
        <begin position="1"/>
        <end position="19"/>
    </location>
</feature>
<dbReference type="InterPro" id="IPR036852">
    <property type="entry name" value="Peptidase_S8/S53_dom_sf"/>
</dbReference>
<protein>
    <submittedName>
        <fullName evidence="10">S8 family serine peptidase</fullName>
    </submittedName>
</protein>
<evidence type="ECO:0000259" key="8">
    <source>
        <dbReference type="Pfam" id="PF00082"/>
    </source>
</evidence>
<feature type="chain" id="PRO_5026216465" evidence="7">
    <location>
        <begin position="20"/>
        <end position="540"/>
    </location>
</feature>
<evidence type="ECO:0000256" key="3">
    <source>
        <dbReference type="ARBA" id="ARBA00022729"/>
    </source>
</evidence>
<evidence type="ECO:0000259" key="9">
    <source>
        <dbReference type="Pfam" id="PF18962"/>
    </source>
</evidence>
<organism evidence="10 11">
    <name type="scientific">Rasiella rasia</name>
    <dbReference type="NCBI Taxonomy" id="2744027"/>
    <lineage>
        <taxon>Bacteria</taxon>
        <taxon>Pseudomonadati</taxon>
        <taxon>Bacteroidota</taxon>
        <taxon>Flavobacteriia</taxon>
        <taxon>Flavobacteriales</taxon>
        <taxon>Flavobacteriaceae</taxon>
        <taxon>Rasiella</taxon>
    </lineage>
</organism>
<dbReference type="Pfam" id="PF00082">
    <property type="entry name" value="Peptidase_S8"/>
    <property type="match status" value="1"/>
</dbReference>